<protein>
    <submittedName>
        <fullName evidence="1">Uncharacterized protein</fullName>
    </submittedName>
</protein>
<organism evidence="1 2">
    <name type="scientific">Ramlibacter terrae</name>
    <dbReference type="NCBI Taxonomy" id="2732511"/>
    <lineage>
        <taxon>Bacteria</taxon>
        <taxon>Pseudomonadati</taxon>
        <taxon>Pseudomonadota</taxon>
        <taxon>Betaproteobacteria</taxon>
        <taxon>Burkholderiales</taxon>
        <taxon>Comamonadaceae</taxon>
        <taxon>Ramlibacter</taxon>
    </lineage>
</organism>
<sequence>MHADHVGTHELVFKTGGGAGCAGTGCSYQDGDKLKFVVHGDSRLTLPGGKVLTAPFNRSYGGKVNLHEIIWLDAEAKIEYALSDNPGAFNEINVGDMAKPVAGGLPRFLGQLRGATNDTLSALTAHAGTYKFGFQYSGAAVAWTSVTIGDDGSITFEGGSGPNVKPADIVELFDRTGCCGRIDVQVKKDLNTPANGIDGQDKISLHPGREREAAQHLLRPANANNSSDDVGVRLGTVTALTHSGAAVPSGRAVNGTVNGAALNFAPHSTSSILTQGMNLMAQGGDTGPGWMIQAITGTLAEGTYSCNQTNTGSRPR</sequence>
<keyword evidence="2" id="KW-1185">Reference proteome</keyword>
<evidence type="ECO:0000313" key="2">
    <source>
        <dbReference type="Proteomes" id="UP000500826"/>
    </source>
</evidence>
<accession>A0ABX6P3E4</accession>
<name>A0ABX6P3E4_9BURK</name>
<dbReference type="EMBL" id="CP053418">
    <property type="protein sequence ID" value="QJW84583.1"/>
    <property type="molecule type" value="Genomic_DNA"/>
</dbReference>
<evidence type="ECO:0000313" key="1">
    <source>
        <dbReference type="EMBL" id="QJW84583.1"/>
    </source>
</evidence>
<reference evidence="1 2" key="1">
    <citation type="submission" date="2020-05" db="EMBL/GenBank/DDBJ databases">
        <title>Ramlibacter rhizophilus sp. nov., isolated from rhizosphere soil of national flower Mugunghwa from South Korea.</title>
        <authorList>
            <person name="Zheng-Fei Y."/>
            <person name="Huan T."/>
        </authorList>
    </citation>
    <scope>NUCLEOTIDE SEQUENCE [LARGE SCALE GENOMIC DNA]</scope>
    <source>
        <strain evidence="1 2">H242</strain>
    </source>
</reference>
<proteinExistence type="predicted"/>
<dbReference type="Proteomes" id="UP000500826">
    <property type="component" value="Chromosome"/>
</dbReference>
<gene>
    <name evidence="1" type="ORF">HK414_15585</name>
</gene>